<dbReference type="Pfam" id="PF25601">
    <property type="entry name" value="AAA_lid_14"/>
    <property type="match status" value="1"/>
</dbReference>
<keyword evidence="1" id="KW-0547">Nucleotide-binding</keyword>
<dbReference type="CDD" id="cd00009">
    <property type="entry name" value="AAA"/>
    <property type="match status" value="1"/>
</dbReference>
<evidence type="ECO:0000256" key="5">
    <source>
        <dbReference type="PROSITE-ProRule" id="PRU00169"/>
    </source>
</evidence>
<dbReference type="SMART" id="SM00382">
    <property type="entry name" value="AAA"/>
    <property type="match status" value="1"/>
</dbReference>
<evidence type="ECO:0000259" key="6">
    <source>
        <dbReference type="PROSITE" id="PS50045"/>
    </source>
</evidence>
<dbReference type="SUPFAM" id="SSF52540">
    <property type="entry name" value="P-loop containing nucleoside triphosphate hydrolases"/>
    <property type="match status" value="1"/>
</dbReference>
<evidence type="ECO:0000313" key="8">
    <source>
        <dbReference type="EMBL" id="QEC68929.1"/>
    </source>
</evidence>
<keyword evidence="2" id="KW-0067">ATP-binding</keyword>
<proteinExistence type="predicted"/>
<dbReference type="InterPro" id="IPR001789">
    <property type="entry name" value="Sig_transdc_resp-reg_receiver"/>
</dbReference>
<dbReference type="InterPro" id="IPR025662">
    <property type="entry name" value="Sigma_54_int_dom_ATP-bd_1"/>
</dbReference>
<dbReference type="InterPro" id="IPR002078">
    <property type="entry name" value="Sigma_54_int"/>
</dbReference>
<keyword evidence="5" id="KW-0597">Phosphoprotein</keyword>
<accession>A0A5B8VCD9</accession>
<organism evidence="8 9">
    <name type="scientific">Panacibacter ginsenosidivorans</name>
    <dbReference type="NCBI Taxonomy" id="1813871"/>
    <lineage>
        <taxon>Bacteria</taxon>
        <taxon>Pseudomonadati</taxon>
        <taxon>Bacteroidota</taxon>
        <taxon>Chitinophagia</taxon>
        <taxon>Chitinophagales</taxon>
        <taxon>Chitinophagaceae</taxon>
        <taxon>Panacibacter</taxon>
    </lineage>
</organism>
<dbReference type="InterPro" id="IPR011006">
    <property type="entry name" value="CheY-like_superfamily"/>
</dbReference>
<feature type="domain" description="Sigma-54 factor interaction" evidence="6">
    <location>
        <begin position="143"/>
        <end position="372"/>
    </location>
</feature>
<evidence type="ECO:0000256" key="4">
    <source>
        <dbReference type="ARBA" id="ARBA00023163"/>
    </source>
</evidence>
<dbReference type="InterPro" id="IPR058031">
    <property type="entry name" value="AAA_lid_NorR"/>
</dbReference>
<dbReference type="Gene3D" id="1.10.8.60">
    <property type="match status" value="1"/>
</dbReference>
<dbReference type="GO" id="GO:0000160">
    <property type="term" value="P:phosphorelay signal transduction system"/>
    <property type="evidence" value="ECO:0007669"/>
    <property type="project" value="InterPro"/>
</dbReference>
<dbReference type="Pfam" id="PF00072">
    <property type="entry name" value="Response_reg"/>
    <property type="match status" value="1"/>
</dbReference>
<dbReference type="GO" id="GO:0006355">
    <property type="term" value="P:regulation of DNA-templated transcription"/>
    <property type="evidence" value="ECO:0007669"/>
    <property type="project" value="InterPro"/>
</dbReference>
<dbReference type="OrthoDB" id="9767106at2"/>
<dbReference type="KEGG" id="pgin:FRZ67_17035"/>
<evidence type="ECO:0000313" key="9">
    <source>
        <dbReference type="Proteomes" id="UP000321533"/>
    </source>
</evidence>
<dbReference type="GO" id="GO:0043565">
    <property type="term" value="F:sequence-specific DNA binding"/>
    <property type="evidence" value="ECO:0007669"/>
    <property type="project" value="InterPro"/>
</dbReference>
<dbReference type="AlphaFoldDB" id="A0A5B8VCD9"/>
<dbReference type="Pfam" id="PF00158">
    <property type="entry name" value="Sigma54_activat"/>
    <property type="match status" value="1"/>
</dbReference>
<dbReference type="SUPFAM" id="SSF46689">
    <property type="entry name" value="Homeodomain-like"/>
    <property type="match status" value="1"/>
</dbReference>
<reference evidence="8 9" key="1">
    <citation type="journal article" date="2016" name="Int. J. Syst. Evol. Microbiol.">
        <title>Panacibacter ginsenosidivorans gen. nov., sp. nov., with ginsenoside converting activity isolated from soil of a ginseng field.</title>
        <authorList>
            <person name="Siddiqi M.Z."/>
            <person name="Muhammad Shafi S."/>
            <person name="Choi K.D."/>
            <person name="Im W.T."/>
        </authorList>
    </citation>
    <scope>NUCLEOTIDE SEQUENCE [LARGE SCALE GENOMIC DNA]</scope>
    <source>
        <strain evidence="8 9">Gsoil1550</strain>
    </source>
</reference>
<dbReference type="InterPro" id="IPR009057">
    <property type="entry name" value="Homeodomain-like_sf"/>
</dbReference>
<dbReference type="InterPro" id="IPR003593">
    <property type="entry name" value="AAA+_ATPase"/>
</dbReference>
<gene>
    <name evidence="8" type="ORF">FRZ67_17035</name>
</gene>
<evidence type="ECO:0000256" key="2">
    <source>
        <dbReference type="ARBA" id="ARBA00022840"/>
    </source>
</evidence>
<dbReference type="Gene3D" id="3.40.50.300">
    <property type="entry name" value="P-loop containing nucleotide triphosphate hydrolases"/>
    <property type="match status" value="1"/>
</dbReference>
<evidence type="ECO:0000259" key="7">
    <source>
        <dbReference type="PROSITE" id="PS50110"/>
    </source>
</evidence>
<dbReference type="PROSITE" id="PS50110">
    <property type="entry name" value="RESPONSE_REGULATORY"/>
    <property type="match status" value="1"/>
</dbReference>
<dbReference type="Pfam" id="PF02954">
    <property type="entry name" value="HTH_8"/>
    <property type="match status" value="1"/>
</dbReference>
<dbReference type="PROSITE" id="PS00675">
    <property type="entry name" value="SIGMA54_INTERACT_1"/>
    <property type="match status" value="1"/>
</dbReference>
<dbReference type="Gene3D" id="3.40.50.2300">
    <property type="match status" value="1"/>
</dbReference>
<feature type="domain" description="Response regulatory" evidence="7">
    <location>
        <begin position="1"/>
        <end position="119"/>
    </location>
</feature>
<dbReference type="InterPro" id="IPR025943">
    <property type="entry name" value="Sigma_54_int_dom_ATP-bd_2"/>
</dbReference>
<dbReference type="PROSITE" id="PS00676">
    <property type="entry name" value="SIGMA54_INTERACT_2"/>
    <property type="match status" value="1"/>
</dbReference>
<dbReference type="Gene3D" id="1.10.10.60">
    <property type="entry name" value="Homeodomain-like"/>
    <property type="match status" value="1"/>
</dbReference>
<keyword evidence="3" id="KW-0805">Transcription regulation</keyword>
<dbReference type="GO" id="GO:0005524">
    <property type="term" value="F:ATP binding"/>
    <property type="evidence" value="ECO:0007669"/>
    <property type="project" value="UniProtKB-KW"/>
</dbReference>
<protein>
    <submittedName>
        <fullName evidence="8">Sigma-54-dependent Fis family transcriptional regulator</fullName>
    </submittedName>
</protein>
<keyword evidence="9" id="KW-1185">Reference proteome</keyword>
<feature type="modified residue" description="4-aspartylphosphate" evidence="5">
    <location>
        <position position="50"/>
    </location>
</feature>
<dbReference type="InterPro" id="IPR002197">
    <property type="entry name" value="HTH_Fis"/>
</dbReference>
<dbReference type="RefSeq" id="WP_147191460.1">
    <property type="nucleotide sequence ID" value="NZ_CP042435.1"/>
</dbReference>
<dbReference type="SMART" id="SM00448">
    <property type="entry name" value="REC"/>
    <property type="match status" value="1"/>
</dbReference>
<dbReference type="PRINTS" id="PR01590">
    <property type="entry name" value="HTHFIS"/>
</dbReference>
<sequence length="457" mass="51688">MILIIDDDIAVRTSLLLLLRNEGYNAMDASAQEEALSVIKKTELSLIILDLNFSIETSGREGMELLQQIRRLNATVPVILITGWGSIELAVEGMKHGANDFITKPWSNEHLLQSIRTLLNLQDKKKEHHTRKQLDSLYNFQHIIGEDEQMLELLETVGRVAATDASVLITGESGTGKELIAEAIHQNSLRAHKPFIKVNLGGISTSLFESEMFGHVRGAFTDARTDRAGRFELANKGTIFLDEIGDLDAGSQVKLLRVLQDRTYEVLGSSRTKTVDVRVISATNRKLEEMVSMNTFREDLLYRINLITIHLPALRERAKDIPLLVNFFITNLKEIYNRPLLTVSKDAMKWLQQLPLPGNTRQLKNLVERSVLVSKNNNLDIEDFRKQLELSPGKKGNIQLPDVGVLTLEETEKLMIKRAMEFHKNRISKAAVSLGLTRSALYRRLDKYHIPYDEASD</sequence>
<dbReference type="PROSITE" id="PS50045">
    <property type="entry name" value="SIGMA54_INTERACT_4"/>
    <property type="match status" value="1"/>
</dbReference>
<dbReference type="Proteomes" id="UP000321533">
    <property type="component" value="Chromosome"/>
</dbReference>
<keyword evidence="4" id="KW-0804">Transcription</keyword>
<dbReference type="EMBL" id="CP042435">
    <property type="protein sequence ID" value="QEC68929.1"/>
    <property type="molecule type" value="Genomic_DNA"/>
</dbReference>
<dbReference type="PANTHER" id="PTHR32071">
    <property type="entry name" value="TRANSCRIPTIONAL REGULATORY PROTEIN"/>
    <property type="match status" value="1"/>
</dbReference>
<dbReference type="PANTHER" id="PTHR32071:SF57">
    <property type="entry name" value="C4-DICARBOXYLATE TRANSPORT TRANSCRIPTIONAL REGULATORY PROTEIN DCTD"/>
    <property type="match status" value="1"/>
</dbReference>
<dbReference type="InterPro" id="IPR027417">
    <property type="entry name" value="P-loop_NTPase"/>
</dbReference>
<evidence type="ECO:0000256" key="1">
    <source>
        <dbReference type="ARBA" id="ARBA00022741"/>
    </source>
</evidence>
<dbReference type="SUPFAM" id="SSF52172">
    <property type="entry name" value="CheY-like"/>
    <property type="match status" value="1"/>
</dbReference>
<dbReference type="FunFam" id="3.40.50.300:FF:000006">
    <property type="entry name" value="DNA-binding transcriptional regulator NtrC"/>
    <property type="match status" value="1"/>
</dbReference>
<name>A0A5B8VCD9_9BACT</name>
<evidence type="ECO:0000256" key="3">
    <source>
        <dbReference type="ARBA" id="ARBA00023015"/>
    </source>
</evidence>